<dbReference type="InterPro" id="IPR035952">
    <property type="entry name" value="Rhomboid-like_sf"/>
</dbReference>
<evidence type="ECO:0000256" key="6">
    <source>
        <dbReference type="ARBA" id="ARBA00023136"/>
    </source>
</evidence>
<evidence type="ECO:0000256" key="7">
    <source>
        <dbReference type="SAM" id="Phobius"/>
    </source>
</evidence>
<dbReference type="AlphaFoldDB" id="A0A8A4TLE9"/>
<dbReference type="GO" id="GO:0004252">
    <property type="term" value="F:serine-type endopeptidase activity"/>
    <property type="evidence" value="ECO:0007669"/>
    <property type="project" value="InterPro"/>
</dbReference>
<sequence length="233" mass="25960">MAEKITYLKRKQWDESFEEPAVPEWVTRPLLVVPVILVLNIAIFLGWTLFTGTEANERFFVENFLVSNAHLRAGYYWTVLTSVFSHNMAFHLLFNMMVLLSFGSWLERFLGKGRFLILYLGAGMFSSLMHCVTTWLLIARGDVPALGASGALAALLLVFAAIWPREKIVLFGLIPLPAAVGVGAFVVLDLWGLFAQSQGGGLPIGHGAHLGGTLFGAVYYFTRIRPRLKRLRT</sequence>
<proteinExistence type="inferred from homology"/>
<evidence type="ECO:0000259" key="8">
    <source>
        <dbReference type="Pfam" id="PF01694"/>
    </source>
</evidence>
<reference evidence="9" key="1">
    <citation type="submission" date="2021-03" db="EMBL/GenBank/DDBJ databases">
        <title>Acanthopleuribacteraceae sp. M133.</title>
        <authorList>
            <person name="Wang G."/>
        </authorList>
    </citation>
    <scope>NUCLEOTIDE SEQUENCE</scope>
    <source>
        <strain evidence="9">M133</strain>
    </source>
</reference>
<evidence type="ECO:0000256" key="4">
    <source>
        <dbReference type="ARBA" id="ARBA00022801"/>
    </source>
</evidence>
<dbReference type="KEGG" id="scor:J3U87_32700"/>
<protein>
    <submittedName>
        <fullName evidence="9">Rhomboid family intramembrane serine protease</fullName>
    </submittedName>
</protein>
<dbReference type="RefSeq" id="WP_237380010.1">
    <property type="nucleotide sequence ID" value="NZ_CP071793.1"/>
</dbReference>
<keyword evidence="3 7" id="KW-0812">Transmembrane</keyword>
<keyword evidence="10" id="KW-1185">Reference proteome</keyword>
<feature type="transmembrane region" description="Helical" evidence="7">
    <location>
        <begin position="30"/>
        <end position="50"/>
    </location>
</feature>
<dbReference type="Gene3D" id="1.20.1540.10">
    <property type="entry name" value="Rhomboid-like"/>
    <property type="match status" value="1"/>
</dbReference>
<dbReference type="InterPro" id="IPR022764">
    <property type="entry name" value="Peptidase_S54_rhomboid_dom"/>
</dbReference>
<evidence type="ECO:0000313" key="10">
    <source>
        <dbReference type="Proteomes" id="UP000663929"/>
    </source>
</evidence>
<name>A0A8A4TLE9_SULCO</name>
<dbReference type="EMBL" id="CP071793">
    <property type="protein sequence ID" value="QTD50370.1"/>
    <property type="molecule type" value="Genomic_DNA"/>
</dbReference>
<feature type="domain" description="Peptidase S54 rhomboid" evidence="8">
    <location>
        <begin position="74"/>
        <end position="224"/>
    </location>
</feature>
<keyword evidence="9" id="KW-0645">Protease</keyword>
<keyword evidence="6 7" id="KW-0472">Membrane</keyword>
<comment type="similarity">
    <text evidence="2">Belongs to the peptidase S54 family.</text>
</comment>
<feature type="transmembrane region" description="Helical" evidence="7">
    <location>
        <begin position="200"/>
        <end position="222"/>
    </location>
</feature>
<feature type="transmembrane region" description="Helical" evidence="7">
    <location>
        <begin position="144"/>
        <end position="163"/>
    </location>
</feature>
<comment type="subcellular location">
    <subcellularLocation>
        <location evidence="1">Membrane</location>
        <topology evidence="1">Multi-pass membrane protein</topology>
    </subcellularLocation>
</comment>
<feature type="transmembrane region" description="Helical" evidence="7">
    <location>
        <begin position="170"/>
        <end position="194"/>
    </location>
</feature>
<gene>
    <name evidence="9" type="ORF">J3U87_32700</name>
</gene>
<dbReference type="SUPFAM" id="SSF144091">
    <property type="entry name" value="Rhomboid-like"/>
    <property type="match status" value="1"/>
</dbReference>
<keyword evidence="5 7" id="KW-1133">Transmembrane helix</keyword>
<dbReference type="InterPro" id="IPR050925">
    <property type="entry name" value="Rhomboid_protease_S54"/>
</dbReference>
<evidence type="ECO:0000256" key="3">
    <source>
        <dbReference type="ARBA" id="ARBA00022692"/>
    </source>
</evidence>
<feature type="transmembrane region" description="Helical" evidence="7">
    <location>
        <begin position="74"/>
        <end position="94"/>
    </location>
</feature>
<organism evidence="9 10">
    <name type="scientific">Sulfidibacter corallicola</name>
    <dbReference type="NCBI Taxonomy" id="2818388"/>
    <lineage>
        <taxon>Bacteria</taxon>
        <taxon>Pseudomonadati</taxon>
        <taxon>Acidobacteriota</taxon>
        <taxon>Holophagae</taxon>
        <taxon>Acanthopleuribacterales</taxon>
        <taxon>Acanthopleuribacteraceae</taxon>
        <taxon>Sulfidibacter</taxon>
    </lineage>
</organism>
<evidence type="ECO:0000256" key="5">
    <source>
        <dbReference type="ARBA" id="ARBA00022989"/>
    </source>
</evidence>
<dbReference type="PANTHER" id="PTHR43731">
    <property type="entry name" value="RHOMBOID PROTEASE"/>
    <property type="match status" value="1"/>
</dbReference>
<evidence type="ECO:0000313" key="9">
    <source>
        <dbReference type="EMBL" id="QTD50370.1"/>
    </source>
</evidence>
<accession>A0A8A4TLE9</accession>
<evidence type="ECO:0000256" key="2">
    <source>
        <dbReference type="ARBA" id="ARBA00009045"/>
    </source>
</evidence>
<dbReference type="Pfam" id="PF01694">
    <property type="entry name" value="Rhomboid"/>
    <property type="match status" value="1"/>
</dbReference>
<evidence type="ECO:0000256" key="1">
    <source>
        <dbReference type="ARBA" id="ARBA00004141"/>
    </source>
</evidence>
<dbReference type="GO" id="GO:0016020">
    <property type="term" value="C:membrane"/>
    <property type="evidence" value="ECO:0007669"/>
    <property type="project" value="UniProtKB-SubCell"/>
</dbReference>
<keyword evidence="4" id="KW-0378">Hydrolase</keyword>
<dbReference type="Proteomes" id="UP000663929">
    <property type="component" value="Chromosome"/>
</dbReference>
<dbReference type="GO" id="GO:0006508">
    <property type="term" value="P:proteolysis"/>
    <property type="evidence" value="ECO:0007669"/>
    <property type="project" value="UniProtKB-KW"/>
</dbReference>
<feature type="transmembrane region" description="Helical" evidence="7">
    <location>
        <begin position="115"/>
        <end position="138"/>
    </location>
</feature>
<dbReference type="PANTHER" id="PTHR43731:SF14">
    <property type="entry name" value="PRESENILIN-ASSOCIATED RHOMBOID-LIKE PROTEIN, MITOCHONDRIAL"/>
    <property type="match status" value="1"/>
</dbReference>